<evidence type="ECO:0000313" key="4">
    <source>
        <dbReference type="Proteomes" id="UP001595912"/>
    </source>
</evidence>
<name>A0ABV9W2Q4_9ACTN</name>
<dbReference type="Proteomes" id="UP001595912">
    <property type="component" value="Unassembled WGS sequence"/>
</dbReference>
<reference evidence="4" key="1">
    <citation type="journal article" date="2019" name="Int. J. Syst. Evol. Microbiol.">
        <title>The Global Catalogue of Microorganisms (GCM) 10K type strain sequencing project: providing services to taxonomists for standard genome sequencing and annotation.</title>
        <authorList>
            <consortium name="The Broad Institute Genomics Platform"/>
            <consortium name="The Broad Institute Genome Sequencing Center for Infectious Disease"/>
            <person name="Wu L."/>
            <person name="Ma J."/>
        </authorList>
    </citation>
    <scope>NUCLEOTIDE SEQUENCE [LARGE SCALE GENOMIC DNA]</scope>
    <source>
        <strain evidence="4">CGMCC 4.7152</strain>
    </source>
</reference>
<proteinExistence type="predicted"/>
<evidence type="ECO:0000259" key="2">
    <source>
        <dbReference type="Pfam" id="PF13683"/>
    </source>
</evidence>
<dbReference type="RefSeq" id="WP_380119353.1">
    <property type="nucleotide sequence ID" value="NZ_JBHSIU010000039.1"/>
</dbReference>
<gene>
    <name evidence="3" type="ORF">ACFPIJ_28880</name>
</gene>
<dbReference type="Pfam" id="PF13683">
    <property type="entry name" value="rve_3"/>
    <property type="match status" value="1"/>
</dbReference>
<accession>A0ABV9W2Q4</accession>
<comment type="caution">
    <text evidence="3">The sequence shown here is derived from an EMBL/GenBank/DDBJ whole genome shotgun (WGS) entry which is preliminary data.</text>
</comment>
<feature type="region of interest" description="Disordered" evidence="1">
    <location>
        <begin position="29"/>
        <end position="49"/>
    </location>
</feature>
<dbReference type="InterPro" id="IPR001584">
    <property type="entry name" value="Integrase_cat-core"/>
</dbReference>
<evidence type="ECO:0000256" key="1">
    <source>
        <dbReference type="SAM" id="MobiDB-lite"/>
    </source>
</evidence>
<sequence length="71" mass="8030">MQAGRTAMLVIGERHLSTVLTEYTEHYNRHRPHQSLDQRPPDPPPVTNLGAARVRRRPIMGGLINEYSQAA</sequence>
<evidence type="ECO:0000313" key="3">
    <source>
        <dbReference type="EMBL" id="MFC5001840.1"/>
    </source>
</evidence>
<keyword evidence="4" id="KW-1185">Reference proteome</keyword>
<organism evidence="3 4">
    <name type="scientific">Dactylosporangium cerinum</name>
    <dbReference type="NCBI Taxonomy" id="1434730"/>
    <lineage>
        <taxon>Bacteria</taxon>
        <taxon>Bacillati</taxon>
        <taxon>Actinomycetota</taxon>
        <taxon>Actinomycetes</taxon>
        <taxon>Micromonosporales</taxon>
        <taxon>Micromonosporaceae</taxon>
        <taxon>Dactylosporangium</taxon>
    </lineage>
</organism>
<dbReference type="EMBL" id="JBHSIU010000039">
    <property type="protein sequence ID" value="MFC5001840.1"/>
    <property type="molecule type" value="Genomic_DNA"/>
</dbReference>
<feature type="domain" description="Integrase catalytic" evidence="2">
    <location>
        <begin position="14"/>
        <end position="41"/>
    </location>
</feature>
<protein>
    <submittedName>
        <fullName evidence="3">Integrase core domain-containing protein</fullName>
    </submittedName>
</protein>